<dbReference type="SUPFAM" id="SSF55961">
    <property type="entry name" value="Bet v1-like"/>
    <property type="match status" value="1"/>
</dbReference>
<gene>
    <name evidence="1" type="ORF">AVDCRST_MAG61-2386</name>
</gene>
<dbReference type="Pfam" id="PF10604">
    <property type="entry name" value="Polyketide_cyc2"/>
    <property type="match status" value="1"/>
</dbReference>
<dbReference type="PANTHER" id="PTHR36166:SF1">
    <property type="entry name" value="SRPBCC DOMAIN-CONTAINING PROTEIN"/>
    <property type="match status" value="1"/>
</dbReference>
<dbReference type="InterPro" id="IPR019587">
    <property type="entry name" value="Polyketide_cyclase/dehydratase"/>
</dbReference>
<evidence type="ECO:0000313" key="1">
    <source>
        <dbReference type="EMBL" id="CAA9322914.1"/>
    </source>
</evidence>
<dbReference type="AlphaFoldDB" id="A0A6J4L6X6"/>
<dbReference type="InterPro" id="IPR023393">
    <property type="entry name" value="START-like_dom_sf"/>
</dbReference>
<accession>A0A6J4L6X6</accession>
<reference evidence="1" key="1">
    <citation type="submission" date="2020-02" db="EMBL/GenBank/DDBJ databases">
        <authorList>
            <person name="Meier V. D."/>
        </authorList>
    </citation>
    <scope>NUCLEOTIDE SEQUENCE</scope>
    <source>
        <strain evidence="1">AVDCRST_MAG61</strain>
    </source>
</reference>
<dbReference type="Gene3D" id="3.30.530.20">
    <property type="match status" value="1"/>
</dbReference>
<dbReference type="EMBL" id="CADCTT010000304">
    <property type="protein sequence ID" value="CAA9322914.1"/>
    <property type="molecule type" value="Genomic_DNA"/>
</dbReference>
<protein>
    <recommendedName>
        <fullName evidence="2">Polyketide cyclase/dehydrase</fullName>
    </recommendedName>
</protein>
<dbReference type="PANTHER" id="PTHR36166">
    <property type="entry name" value="CHROMOSOME 9, WHOLE GENOME SHOTGUN SEQUENCE"/>
    <property type="match status" value="1"/>
</dbReference>
<evidence type="ECO:0008006" key="2">
    <source>
        <dbReference type="Google" id="ProtNLM"/>
    </source>
</evidence>
<sequence length="159" mass="17397">MFADYLSQEQTIAAAISTTIDIQASPHAVWDVLTDFAAYRDWNPFMNRIEGVPEVGTKLVVHMSPPGGRGMTFKPTVLAATPGRELRWLGTLGVRGLFDGEHSFVLTANADGTTHLSHCERFTGVLVALFKSTLNNSHAGFEAFNSALKQRVETAHLPR</sequence>
<proteinExistence type="predicted"/>
<name>A0A6J4L6X6_9ACTN</name>
<organism evidence="1">
    <name type="scientific">uncultured Friedmanniella sp</name>
    <dbReference type="NCBI Taxonomy" id="335381"/>
    <lineage>
        <taxon>Bacteria</taxon>
        <taxon>Bacillati</taxon>
        <taxon>Actinomycetota</taxon>
        <taxon>Actinomycetes</taxon>
        <taxon>Propionibacteriales</taxon>
        <taxon>Nocardioidaceae</taxon>
        <taxon>Friedmanniella</taxon>
        <taxon>environmental samples</taxon>
    </lineage>
</organism>
<dbReference type="CDD" id="cd07822">
    <property type="entry name" value="SRPBCC_4"/>
    <property type="match status" value="1"/>
</dbReference>